<dbReference type="Proteomes" id="UP000799772">
    <property type="component" value="Unassembled WGS sequence"/>
</dbReference>
<comment type="caution">
    <text evidence="2">The sequence shown here is derived from an EMBL/GenBank/DDBJ whole genome shotgun (WGS) entry which is preliminary data.</text>
</comment>
<gene>
    <name evidence="2" type="ORF">NA57DRAFT_57604</name>
</gene>
<reference evidence="2" key="1">
    <citation type="journal article" date="2020" name="Stud. Mycol.">
        <title>101 Dothideomycetes genomes: a test case for predicting lifestyles and emergence of pathogens.</title>
        <authorList>
            <person name="Haridas S."/>
            <person name="Albert R."/>
            <person name="Binder M."/>
            <person name="Bloem J."/>
            <person name="Labutti K."/>
            <person name="Salamov A."/>
            <person name="Andreopoulos B."/>
            <person name="Baker S."/>
            <person name="Barry K."/>
            <person name="Bills G."/>
            <person name="Bluhm B."/>
            <person name="Cannon C."/>
            <person name="Castanera R."/>
            <person name="Culley D."/>
            <person name="Daum C."/>
            <person name="Ezra D."/>
            <person name="Gonzalez J."/>
            <person name="Henrissat B."/>
            <person name="Kuo A."/>
            <person name="Liang C."/>
            <person name="Lipzen A."/>
            <person name="Lutzoni F."/>
            <person name="Magnuson J."/>
            <person name="Mondo S."/>
            <person name="Nolan M."/>
            <person name="Ohm R."/>
            <person name="Pangilinan J."/>
            <person name="Park H.-J."/>
            <person name="Ramirez L."/>
            <person name="Alfaro M."/>
            <person name="Sun H."/>
            <person name="Tritt A."/>
            <person name="Yoshinaga Y."/>
            <person name="Zwiers L.-H."/>
            <person name="Turgeon B."/>
            <person name="Goodwin S."/>
            <person name="Spatafora J."/>
            <person name="Crous P."/>
            <person name="Grigoriev I."/>
        </authorList>
    </citation>
    <scope>NUCLEOTIDE SEQUENCE</scope>
    <source>
        <strain evidence="2">CBS 133067</strain>
    </source>
</reference>
<keyword evidence="1" id="KW-0732">Signal</keyword>
<dbReference type="EMBL" id="ML978128">
    <property type="protein sequence ID" value="KAF2096994.1"/>
    <property type="molecule type" value="Genomic_DNA"/>
</dbReference>
<name>A0A9P4IDG5_9PEZI</name>
<dbReference type="AlphaFoldDB" id="A0A9P4IDG5"/>
<feature type="chain" id="PRO_5040307323" evidence="1">
    <location>
        <begin position="22"/>
        <end position="151"/>
    </location>
</feature>
<proteinExistence type="predicted"/>
<evidence type="ECO:0000256" key="1">
    <source>
        <dbReference type="SAM" id="SignalP"/>
    </source>
</evidence>
<organism evidence="2 3">
    <name type="scientific">Rhizodiscina lignyota</name>
    <dbReference type="NCBI Taxonomy" id="1504668"/>
    <lineage>
        <taxon>Eukaryota</taxon>
        <taxon>Fungi</taxon>
        <taxon>Dikarya</taxon>
        <taxon>Ascomycota</taxon>
        <taxon>Pezizomycotina</taxon>
        <taxon>Dothideomycetes</taxon>
        <taxon>Pleosporomycetidae</taxon>
        <taxon>Aulographales</taxon>
        <taxon>Rhizodiscinaceae</taxon>
        <taxon>Rhizodiscina</taxon>
    </lineage>
</organism>
<accession>A0A9P4IDG5</accession>
<evidence type="ECO:0000313" key="2">
    <source>
        <dbReference type="EMBL" id="KAF2096994.1"/>
    </source>
</evidence>
<evidence type="ECO:0000313" key="3">
    <source>
        <dbReference type="Proteomes" id="UP000799772"/>
    </source>
</evidence>
<sequence length="151" mass="14008">MHAFAALSLLPTLLFSGVAFAGTTSCSDGVCAIVGSQGVFVSGSPTGTAAADAKSTVDVSVGSDGVSVPGATVTGDIVNPTDICSGGFSTLTGSSGIGVACSSTAGTTGTTSAQGSGSTSSVDQVSTDGAVAMVGSMGMLGGGLLAVAAML</sequence>
<keyword evidence="3" id="KW-1185">Reference proteome</keyword>
<feature type="signal peptide" evidence="1">
    <location>
        <begin position="1"/>
        <end position="21"/>
    </location>
</feature>
<protein>
    <submittedName>
        <fullName evidence="2">Uncharacterized protein</fullName>
    </submittedName>
</protein>